<evidence type="ECO:0000313" key="3">
    <source>
        <dbReference type="Proteomes" id="UP000017396"/>
    </source>
</evidence>
<dbReference type="EMBL" id="CP003587">
    <property type="protein sequence ID" value="AGY57386.1"/>
    <property type="molecule type" value="Genomic_DNA"/>
</dbReference>
<dbReference type="AlphaFoldDB" id="U5QEQ1"/>
<gene>
    <name evidence="2" type="ORF">GKIL_1140</name>
</gene>
<feature type="domain" description="Putative restriction endonuclease" evidence="1">
    <location>
        <begin position="11"/>
        <end position="177"/>
    </location>
</feature>
<evidence type="ECO:0000313" key="2">
    <source>
        <dbReference type="EMBL" id="AGY57386.1"/>
    </source>
</evidence>
<evidence type="ECO:0000259" key="1">
    <source>
        <dbReference type="Pfam" id="PF05685"/>
    </source>
</evidence>
<dbReference type="CDD" id="cd06260">
    <property type="entry name" value="DUF820-like"/>
    <property type="match status" value="1"/>
</dbReference>
<dbReference type="KEGG" id="glj:GKIL_1140"/>
<name>U5QEQ1_GLOK1</name>
<dbReference type="PATRIC" id="fig|1183438.3.peg.1124"/>
<sequence>MVGATDRLLTLQEFLALPKSDARWEYVAGRAVAKMAPKYHSIRLQRALEDLFEAWSIDRGRAEREWLTALVRAGENWAPLPDFSFVSFERLPREWNENAACPAIPELVVEVVSPGQSFGELAKKAEDYLAAGVDRVWIIDPVERTLTVFFGDLAPRTFADEQPIIDSLFPGLEFSVAALFGRAGLPGAPSS</sequence>
<accession>U5QEQ1</accession>
<dbReference type="STRING" id="1183438.GKIL_1140"/>
<dbReference type="PANTHER" id="PTHR34107:SF1">
    <property type="entry name" value="SLL0198 PROTEIN"/>
    <property type="match status" value="1"/>
</dbReference>
<dbReference type="OrthoDB" id="422405at2"/>
<dbReference type="InterPro" id="IPR008538">
    <property type="entry name" value="Uma2"/>
</dbReference>
<dbReference type="eggNOG" id="COG4636">
    <property type="taxonomic scope" value="Bacteria"/>
</dbReference>
<dbReference type="SUPFAM" id="SSF52980">
    <property type="entry name" value="Restriction endonuclease-like"/>
    <property type="match status" value="1"/>
</dbReference>
<dbReference type="Proteomes" id="UP000017396">
    <property type="component" value="Chromosome"/>
</dbReference>
<dbReference type="RefSeq" id="WP_023172457.1">
    <property type="nucleotide sequence ID" value="NC_022600.1"/>
</dbReference>
<keyword evidence="3" id="KW-1185">Reference proteome</keyword>
<dbReference type="HOGENOM" id="CLU_076312_3_2_3"/>
<organism evidence="2 3">
    <name type="scientific">Gloeobacter kilaueensis (strain ATCC BAA-2537 / CCAP 1431/1 / ULC 316 / JS1)</name>
    <dbReference type="NCBI Taxonomy" id="1183438"/>
    <lineage>
        <taxon>Bacteria</taxon>
        <taxon>Bacillati</taxon>
        <taxon>Cyanobacteriota</taxon>
        <taxon>Cyanophyceae</taxon>
        <taxon>Gloeobacterales</taxon>
        <taxon>Gloeobacteraceae</taxon>
        <taxon>Gloeobacter</taxon>
    </lineage>
</organism>
<dbReference type="Pfam" id="PF05685">
    <property type="entry name" value="Uma2"/>
    <property type="match status" value="1"/>
</dbReference>
<reference evidence="2 3" key="1">
    <citation type="journal article" date="2013" name="PLoS ONE">
        <title>Cultivation and Complete Genome Sequencing of Gloeobacter kilaueensis sp. nov., from a Lava Cave in Kilauea Caldera, Hawai'i.</title>
        <authorList>
            <person name="Saw J.H."/>
            <person name="Schatz M."/>
            <person name="Brown M.V."/>
            <person name="Kunkel D.D."/>
            <person name="Foster J.S."/>
            <person name="Shick H."/>
            <person name="Christensen S."/>
            <person name="Hou S."/>
            <person name="Wan X."/>
            <person name="Donachie S.P."/>
        </authorList>
    </citation>
    <scope>NUCLEOTIDE SEQUENCE [LARGE SCALE GENOMIC DNA]</scope>
    <source>
        <strain evidence="3">JS</strain>
    </source>
</reference>
<dbReference type="PANTHER" id="PTHR34107">
    <property type="entry name" value="SLL0198 PROTEIN-RELATED"/>
    <property type="match status" value="1"/>
</dbReference>
<dbReference type="InterPro" id="IPR011335">
    <property type="entry name" value="Restrct_endonuc-II-like"/>
</dbReference>
<dbReference type="InterPro" id="IPR012296">
    <property type="entry name" value="Nuclease_put_TT1808"/>
</dbReference>
<dbReference type="Gene3D" id="3.90.1570.10">
    <property type="entry name" value="tt1808, chain A"/>
    <property type="match status" value="1"/>
</dbReference>
<protein>
    <recommendedName>
        <fullName evidence="1">Putative restriction endonuclease domain-containing protein</fullName>
    </recommendedName>
</protein>
<proteinExistence type="predicted"/>